<sequence>MSCSRMDLPPDVEAVRQKIRSVKTSPSLQGLCCLCNDGVLRSFSSSNVVVDAIPLSNQEIMSSRLLLPDMSQQMVENTFQNIDGHQVPPEKLLNPDDEILPENLRRGSPAVTSEKD</sequence>
<reference evidence="2" key="1">
    <citation type="submission" date="2022-11" db="EMBL/GenBank/DDBJ databases">
        <authorList>
            <person name="Petersen C."/>
        </authorList>
    </citation>
    <scope>NUCLEOTIDE SEQUENCE</scope>
    <source>
        <strain evidence="2">IBT 23319</strain>
    </source>
</reference>
<reference evidence="2" key="2">
    <citation type="journal article" date="2023" name="IMA Fungus">
        <title>Comparative genomic study of the Penicillium genus elucidates a diverse pangenome and 15 lateral gene transfer events.</title>
        <authorList>
            <person name="Petersen C."/>
            <person name="Sorensen T."/>
            <person name="Nielsen M.R."/>
            <person name="Sondergaard T.E."/>
            <person name="Sorensen J.L."/>
            <person name="Fitzpatrick D.A."/>
            <person name="Frisvad J.C."/>
            <person name="Nielsen K.L."/>
        </authorList>
    </citation>
    <scope>NUCLEOTIDE SEQUENCE</scope>
    <source>
        <strain evidence="2">IBT 23319</strain>
    </source>
</reference>
<feature type="region of interest" description="Disordered" evidence="1">
    <location>
        <begin position="83"/>
        <end position="116"/>
    </location>
</feature>
<name>A0A9W9NWH9_PENCI</name>
<dbReference type="Proteomes" id="UP001147733">
    <property type="component" value="Unassembled WGS sequence"/>
</dbReference>
<evidence type="ECO:0000313" key="2">
    <source>
        <dbReference type="EMBL" id="KAJ5227126.1"/>
    </source>
</evidence>
<evidence type="ECO:0000256" key="1">
    <source>
        <dbReference type="SAM" id="MobiDB-lite"/>
    </source>
</evidence>
<dbReference type="EMBL" id="JAPQKT010000006">
    <property type="protein sequence ID" value="KAJ5227126.1"/>
    <property type="molecule type" value="Genomic_DNA"/>
</dbReference>
<proteinExistence type="predicted"/>
<gene>
    <name evidence="2" type="ORF">N7469_007132</name>
</gene>
<comment type="caution">
    <text evidence="2">The sequence shown here is derived from an EMBL/GenBank/DDBJ whole genome shotgun (WGS) entry which is preliminary data.</text>
</comment>
<organism evidence="2 3">
    <name type="scientific">Penicillium citrinum</name>
    <dbReference type="NCBI Taxonomy" id="5077"/>
    <lineage>
        <taxon>Eukaryota</taxon>
        <taxon>Fungi</taxon>
        <taxon>Dikarya</taxon>
        <taxon>Ascomycota</taxon>
        <taxon>Pezizomycotina</taxon>
        <taxon>Eurotiomycetes</taxon>
        <taxon>Eurotiomycetidae</taxon>
        <taxon>Eurotiales</taxon>
        <taxon>Aspergillaceae</taxon>
        <taxon>Penicillium</taxon>
    </lineage>
</organism>
<accession>A0A9W9NWH9</accession>
<keyword evidence="3" id="KW-1185">Reference proteome</keyword>
<protein>
    <submittedName>
        <fullName evidence="2">Uncharacterized protein</fullName>
    </submittedName>
</protein>
<dbReference type="OrthoDB" id="3660917at2759"/>
<dbReference type="GeneID" id="81385217"/>
<dbReference type="AlphaFoldDB" id="A0A9W9NWH9"/>
<evidence type="ECO:0000313" key="3">
    <source>
        <dbReference type="Proteomes" id="UP001147733"/>
    </source>
</evidence>
<dbReference type="RefSeq" id="XP_056499491.1">
    <property type="nucleotide sequence ID" value="XM_056646050.1"/>
</dbReference>